<comment type="caution">
    <text evidence="2">The sequence shown here is derived from an EMBL/GenBank/DDBJ whole genome shotgun (WGS) entry which is preliminary data.</text>
</comment>
<dbReference type="GO" id="GO:0016746">
    <property type="term" value="F:acyltransferase activity"/>
    <property type="evidence" value="ECO:0007669"/>
    <property type="project" value="InterPro"/>
</dbReference>
<feature type="domain" description="Beta-ketoacyl synthase-like N-terminal" evidence="1">
    <location>
        <begin position="41"/>
        <end position="172"/>
    </location>
</feature>
<dbReference type="Pfam" id="PF13723">
    <property type="entry name" value="Ketoacyl-synt_2"/>
    <property type="match status" value="1"/>
</dbReference>
<reference evidence="2 3" key="1">
    <citation type="submission" date="2019-05" db="EMBL/GenBank/DDBJ databases">
        <title>Dyadobacter AR-3-8 sp. nov., isolated from arctic soil.</title>
        <authorList>
            <person name="Chaudhary D.K."/>
        </authorList>
    </citation>
    <scope>NUCLEOTIDE SEQUENCE [LARGE SCALE GENOMIC DNA]</scope>
    <source>
        <strain evidence="2 3">AR-3-8</strain>
    </source>
</reference>
<accession>A0A4U6D144</accession>
<evidence type="ECO:0000313" key="3">
    <source>
        <dbReference type="Proteomes" id="UP000304900"/>
    </source>
</evidence>
<sequence length="350" mass="38616">MFIKDLSCISAQQTYDDAFFEIELRVNTGNRYTALEPGYGNLIPAGLLRRMGKAVRMGVGAGLPLIQKNAELDGIILGTANGGLEDCLKFLNQIVDYNEGTLTPTNFVQSTPNAVAGNLALMSKNTGYNATHVNKGLAFEGALMDAFLLFDEGKAESLLLGSIEEISDYNYNIDMLAGSWKKEETTSETLLNSATPGTVCGEAAVMVVVEAQKSVDSLVEIVDVEQISYADKDKVKEKLIYFLSKNNIELSEIDTLILGYSGDSRSDHWYNWLHENLFSESVVYNYKNLVGEFPTATAFAVWMGVHILTGKKMPDETLLTKVVKRKSEKILVYNHHKGIQHGFILMSGLR</sequence>
<dbReference type="AlphaFoldDB" id="A0A4U6D144"/>
<dbReference type="EMBL" id="SZVO01000008">
    <property type="protein sequence ID" value="TKT90919.1"/>
    <property type="molecule type" value="Genomic_DNA"/>
</dbReference>
<dbReference type="Gene3D" id="3.40.47.10">
    <property type="match status" value="1"/>
</dbReference>
<evidence type="ECO:0000313" key="2">
    <source>
        <dbReference type="EMBL" id="TKT90919.1"/>
    </source>
</evidence>
<organism evidence="2 3">
    <name type="scientific">Dyadobacter frigoris</name>
    <dbReference type="NCBI Taxonomy" id="2576211"/>
    <lineage>
        <taxon>Bacteria</taxon>
        <taxon>Pseudomonadati</taxon>
        <taxon>Bacteroidota</taxon>
        <taxon>Cytophagia</taxon>
        <taxon>Cytophagales</taxon>
        <taxon>Spirosomataceae</taxon>
        <taxon>Dyadobacter</taxon>
    </lineage>
</organism>
<dbReference type="InterPro" id="IPR016039">
    <property type="entry name" value="Thiolase-like"/>
</dbReference>
<dbReference type="OrthoDB" id="1404523at2"/>
<dbReference type="SUPFAM" id="SSF53901">
    <property type="entry name" value="Thiolase-like"/>
    <property type="match status" value="1"/>
</dbReference>
<keyword evidence="3" id="KW-1185">Reference proteome</keyword>
<protein>
    <recommendedName>
        <fullName evidence="1">Beta-ketoacyl synthase-like N-terminal domain-containing protein</fullName>
    </recommendedName>
</protein>
<proteinExistence type="predicted"/>
<dbReference type="InterPro" id="IPR014030">
    <property type="entry name" value="Ketoacyl_synth_N"/>
</dbReference>
<dbReference type="Proteomes" id="UP000304900">
    <property type="component" value="Unassembled WGS sequence"/>
</dbReference>
<gene>
    <name evidence="2" type="ORF">FDK13_18305</name>
</gene>
<dbReference type="RefSeq" id="WP_137341461.1">
    <property type="nucleotide sequence ID" value="NZ_SZVO01000008.1"/>
</dbReference>
<name>A0A4U6D144_9BACT</name>
<evidence type="ECO:0000259" key="1">
    <source>
        <dbReference type="Pfam" id="PF13723"/>
    </source>
</evidence>